<evidence type="ECO:0000256" key="2">
    <source>
        <dbReference type="ARBA" id="ARBA00022692"/>
    </source>
</evidence>
<feature type="transmembrane region" description="Helical" evidence="5">
    <location>
        <begin position="198"/>
        <end position="217"/>
    </location>
</feature>
<feature type="transmembrane region" description="Helical" evidence="5">
    <location>
        <begin position="121"/>
        <end position="143"/>
    </location>
</feature>
<keyword evidence="3 5" id="KW-1133">Transmembrane helix</keyword>
<dbReference type="InterPro" id="IPR007568">
    <property type="entry name" value="RTA1"/>
</dbReference>
<reference evidence="6" key="1">
    <citation type="journal article" date="2020" name="Front. Microbiol.">
        <title>Gene regulatory networks of Penicillium echinulatum 2HH and Penicillium oxalicum 114-2 inferred by a computational biology approach.</title>
        <authorList>
            <person name="Lenz A.R."/>
            <person name="Galan-Vasquez E."/>
            <person name="Balbinot E."/>
            <person name="De Abreu F.P."/>
            <person name="De Oliveira N.S."/>
            <person name="Da Rosa L.O."/>
            <person name="De Avila E Silva S."/>
            <person name="Camassola M."/>
            <person name="Dillon A.J.P."/>
            <person name="Perez-Rueda E."/>
        </authorList>
    </citation>
    <scope>NUCLEOTIDE SEQUENCE</scope>
    <source>
        <strain evidence="6">S1M29</strain>
    </source>
</reference>
<comment type="subcellular location">
    <subcellularLocation>
        <location evidence="1">Membrane</location>
        <topology evidence="1">Multi-pass membrane protein</topology>
    </subcellularLocation>
</comment>
<comment type="caution">
    <text evidence="6">The sequence shown here is derived from an EMBL/GenBank/DDBJ whole genome shotgun (WGS) entry which is preliminary data.</text>
</comment>
<dbReference type="AlphaFoldDB" id="A0A8J8VW78"/>
<keyword evidence="2 5" id="KW-0812">Transmembrane</keyword>
<evidence type="ECO:0000313" key="7">
    <source>
        <dbReference type="Proteomes" id="UP000631181"/>
    </source>
</evidence>
<evidence type="ECO:0000256" key="3">
    <source>
        <dbReference type="ARBA" id="ARBA00022989"/>
    </source>
</evidence>
<dbReference type="Proteomes" id="UP000631181">
    <property type="component" value="Unassembled WGS sequence"/>
</dbReference>
<protein>
    <submittedName>
        <fullName evidence="6">RTA-like protein</fullName>
    </submittedName>
</protein>
<dbReference type="Pfam" id="PF04479">
    <property type="entry name" value="RTA1"/>
    <property type="match status" value="1"/>
</dbReference>
<sequence>MPSCVFQNPNVYWSYCPSKPAAILFAILYGLATCLHIAQAVQYRMRNAVTISMGAGLETVAFILRLVVIFQMDLSQVYEAQFILILIAPMWMNAFDFVLLGRLVNYCLPDKKLCGFPARRVGITFVGLDIGMFIIQLAGAAITTSDDNSTVNIGLHIYTAGVALQQFFILCFIGLSIVFNRRLAKECDNEKQKRVRPLLYTIYLSLALISFRVIFRIIEFAGDNTSKLSLTINRHEIFTYVFDSMPMLFALIIFNAVHPGKVLVGPDAEWPTVSKEEKKARKRAKKEARSAANDTEICQFNNRNLVITLSVYFNSVVVLSMPLARLIH</sequence>
<evidence type="ECO:0000313" key="6">
    <source>
        <dbReference type="EMBL" id="KAF7712522.1"/>
    </source>
</evidence>
<feature type="transmembrane region" description="Helical" evidence="5">
    <location>
        <begin position="155"/>
        <end position="178"/>
    </location>
</feature>
<name>A0A8J8VW78_9EURO</name>
<keyword evidence="7" id="KW-1185">Reference proteome</keyword>
<feature type="transmembrane region" description="Helical" evidence="5">
    <location>
        <begin position="48"/>
        <end position="70"/>
    </location>
</feature>
<dbReference type="PANTHER" id="PTHR31465:SF15">
    <property type="entry name" value="LIPID TRANSPORTER ATNI-RELATED"/>
    <property type="match status" value="1"/>
</dbReference>
<accession>A0A8J8VW78</accession>
<dbReference type="EMBL" id="WIWV01000169">
    <property type="protein sequence ID" value="KAF7712522.1"/>
    <property type="molecule type" value="Genomic_DNA"/>
</dbReference>
<dbReference type="OrthoDB" id="5384040at2759"/>
<evidence type="ECO:0000256" key="4">
    <source>
        <dbReference type="ARBA" id="ARBA00023136"/>
    </source>
</evidence>
<evidence type="ECO:0000256" key="1">
    <source>
        <dbReference type="ARBA" id="ARBA00004141"/>
    </source>
</evidence>
<keyword evidence="4 5" id="KW-0472">Membrane</keyword>
<feature type="transmembrane region" description="Helical" evidence="5">
    <location>
        <begin position="82"/>
        <end position="100"/>
    </location>
</feature>
<dbReference type="GO" id="GO:0016020">
    <property type="term" value="C:membrane"/>
    <property type="evidence" value="ECO:0007669"/>
    <property type="project" value="UniProtKB-SubCell"/>
</dbReference>
<feature type="transmembrane region" description="Helical" evidence="5">
    <location>
        <begin position="237"/>
        <end position="257"/>
    </location>
</feature>
<dbReference type="PANTHER" id="PTHR31465">
    <property type="entry name" value="PROTEIN RTA1-RELATED"/>
    <property type="match status" value="1"/>
</dbReference>
<gene>
    <name evidence="6" type="ORF">PECM_002564</name>
</gene>
<proteinExistence type="predicted"/>
<organism evidence="6 7">
    <name type="scientific">Penicillium ucsense</name>
    <dbReference type="NCBI Taxonomy" id="2839758"/>
    <lineage>
        <taxon>Eukaryota</taxon>
        <taxon>Fungi</taxon>
        <taxon>Dikarya</taxon>
        <taxon>Ascomycota</taxon>
        <taxon>Pezizomycotina</taxon>
        <taxon>Eurotiomycetes</taxon>
        <taxon>Eurotiomycetidae</taxon>
        <taxon>Eurotiales</taxon>
        <taxon>Aspergillaceae</taxon>
        <taxon>Penicillium</taxon>
    </lineage>
</organism>
<evidence type="ECO:0000256" key="5">
    <source>
        <dbReference type="SAM" id="Phobius"/>
    </source>
</evidence>
<feature type="transmembrane region" description="Helical" evidence="5">
    <location>
        <begin position="305"/>
        <end position="327"/>
    </location>
</feature>
<feature type="transmembrane region" description="Helical" evidence="5">
    <location>
        <begin position="20"/>
        <end position="41"/>
    </location>
</feature>